<feature type="compositionally biased region" description="Basic and acidic residues" evidence="4">
    <location>
        <begin position="9"/>
        <end position="27"/>
    </location>
</feature>
<dbReference type="EMBL" id="JBFXLR010000083">
    <property type="protein sequence ID" value="KAL2838593.1"/>
    <property type="molecule type" value="Genomic_DNA"/>
</dbReference>
<accession>A0ABR4JEX9</accession>
<evidence type="ECO:0000256" key="3">
    <source>
        <dbReference type="ARBA" id="ARBA00022840"/>
    </source>
</evidence>
<protein>
    <submittedName>
        <fullName evidence="7">SNF2 family N-terminal domain-containing protein</fullName>
    </submittedName>
</protein>
<dbReference type="RefSeq" id="XP_070893105.1">
    <property type="nucleotide sequence ID" value="XM_071048799.1"/>
</dbReference>
<proteinExistence type="predicted"/>
<dbReference type="Pfam" id="PF00176">
    <property type="entry name" value="SNF2-rel_dom"/>
    <property type="match status" value="1"/>
</dbReference>
<keyword evidence="2" id="KW-0378">Hydrolase</keyword>
<feature type="compositionally biased region" description="Low complexity" evidence="4">
    <location>
        <begin position="33"/>
        <end position="47"/>
    </location>
</feature>
<dbReference type="SUPFAM" id="SSF52540">
    <property type="entry name" value="P-loop containing nucleoside triphosphate hydrolases"/>
    <property type="match status" value="2"/>
</dbReference>
<dbReference type="InterPro" id="IPR014001">
    <property type="entry name" value="Helicase_ATP-bd"/>
</dbReference>
<dbReference type="InterPro" id="IPR000330">
    <property type="entry name" value="SNF2_N"/>
</dbReference>
<gene>
    <name evidence="7" type="ORF">BJX68DRAFT_279772</name>
</gene>
<dbReference type="PANTHER" id="PTHR45626">
    <property type="entry name" value="TRANSCRIPTION TERMINATION FACTOR 2-RELATED"/>
    <property type="match status" value="1"/>
</dbReference>
<dbReference type="InterPro" id="IPR001650">
    <property type="entry name" value="Helicase_C-like"/>
</dbReference>
<dbReference type="InterPro" id="IPR027417">
    <property type="entry name" value="P-loop_NTPase"/>
</dbReference>
<dbReference type="PROSITE" id="PS51194">
    <property type="entry name" value="HELICASE_CTER"/>
    <property type="match status" value="1"/>
</dbReference>
<comment type="caution">
    <text evidence="7">The sequence shown here is derived from an EMBL/GenBank/DDBJ whole genome shotgun (WGS) entry which is preliminary data.</text>
</comment>
<feature type="domain" description="Helicase ATP-binding" evidence="5">
    <location>
        <begin position="389"/>
        <end position="576"/>
    </location>
</feature>
<feature type="region of interest" description="Disordered" evidence="4">
    <location>
        <begin position="1"/>
        <end position="50"/>
    </location>
</feature>
<evidence type="ECO:0000256" key="2">
    <source>
        <dbReference type="ARBA" id="ARBA00022801"/>
    </source>
</evidence>
<evidence type="ECO:0000256" key="4">
    <source>
        <dbReference type="SAM" id="MobiDB-lite"/>
    </source>
</evidence>
<dbReference type="GeneID" id="98163963"/>
<feature type="region of interest" description="Disordered" evidence="4">
    <location>
        <begin position="94"/>
        <end position="120"/>
    </location>
</feature>
<evidence type="ECO:0000259" key="6">
    <source>
        <dbReference type="PROSITE" id="PS51194"/>
    </source>
</evidence>
<dbReference type="PANTHER" id="PTHR45626:SF52">
    <property type="entry name" value="SINGLE-STRANDED DNA-DEPENDENT ATPASE (EUROFUNG)"/>
    <property type="match status" value="1"/>
</dbReference>
<keyword evidence="1" id="KW-0547">Nucleotide-binding</keyword>
<name>A0ABR4JEX9_9EURO</name>
<evidence type="ECO:0000313" key="7">
    <source>
        <dbReference type="EMBL" id="KAL2838593.1"/>
    </source>
</evidence>
<dbReference type="Pfam" id="PF00271">
    <property type="entry name" value="Helicase_C"/>
    <property type="match status" value="1"/>
</dbReference>
<dbReference type="SMART" id="SM00487">
    <property type="entry name" value="DEXDc"/>
    <property type="match status" value="1"/>
</dbReference>
<reference evidence="7 8" key="1">
    <citation type="submission" date="2024-07" db="EMBL/GenBank/DDBJ databases">
        <title>Section-level genome sequencing and comparative genomics of Aspergillus sections Usti and Cavernicolus.</title>
        <authorList>
            <consortium name="Lawrence Berkeley National Laboratory"/>
            <person name="Nybo J.L."/>
            <person name="Vesth T.C."/>
            <person name="Theobald S."/>
            <person name="Frisvad J.C."/>
            <person name="Larsen T.O."/>
            <person name="Kjaerboelling I."/>
            <person name="Rothschild-Mancinelli K."/>
            <person name="Lyhne E.K."/>
            <person name="Kogle M.E."/>
            <person name="Barry K."/>
            <person name="Clum A."/>
            <person name="Na H."/>
            <person name="Ledsgaard L."/>
            <person name="Lin J."/>
            <person name="Lipzen A."/>
            <person name="Kuo A."/>
            <person name="Riley R."/>
            <person name="Mondo S."/>
            <person name="LaButti K."/>
            <person name="Haridas S."/>
            <person name="Pangalinan J."/>
            <person name="Salamov A.A."/>
            <person name="Simmons B.A."/>
            <person name="Magnuson J.K."/>
            <person name="Chen J."/>
            <person name="Drula E."/>
            <person name="Henrissat B."/>
            <person name="Wiebenga A."/>
            <person name="Lubbers R.J."/>
            <person name="Gomes A.C."/>
            <person name="Macurrencykelacurrency M.R."/>
            <person name="Stajich J."/>
            <person name="Grigoriev I.V."/>
            <person name="Mortensen U.H."/>
            <person name="De vries R.P."/>
            <person name="Baker S.E."/>
            <person name="Andersen M.R."/>
        </authorList>
    </citation>
    <scope>NUCLEOTIDE SEQUENCE [LARGE SCALE GENOMIC DNA]</scope>
    <source>
        <strain evidence="7 8">CBS 756.74</strain>
    </source>
</reference>
<dbReference type="CDD" id="cd18793">
    <property type="entry name" value="SF2_C_SNF"/>
    <property type="match status" value="1"/>
</dbReference>
<evidence type="ECO:0000259" key="5">
    <source>
        <dbReference type="PROSITE" id="PS51192"/>
    </source>
</evidence>
<keyword evidence="8" id="KW-1185">Reference proteome</keyword>
<dbReference type="InterPro" id="IPR038718">
    <property type="entry name" value="SNF2-like_sf"/>
</dbReference>
<dbReference type="InterPro" id="IPR049730">
    <property type="entry name" value="SNF2/RAD54-like_C"/>
</dbReference>
<evidence type="ECO:0000256" key="1">
    <source>
        <dbReference type="ARBA" id="ARBA00022741"/>
    </source>
</evidence>
<keyword evidence="3" id="KW-0067">ATP-binding</keyword>
<dbReference type="SMART" id="SM00490">
    <property type="entry name" value="HELICc"/>
    <property type="match status" value="1"/>
</dbReference>
<evidence type="ECO:0000313" key="8">
    <source>
        <dbReference type="Proteomes" id="UP001610444"/>
    </source>
</evidence>
<dbReference type="CDD" id="cd18008">
    <property type="entry name" value="DEXDc_SHPRH-like"/>
    <property type="match status" value="1"/>
</dbReference>
<organism evidence="7 8">
    <name type="scientific">Aspergillus pseudodeflectus</name>
    <dbReference type="NCBI Taxonomy" id="176178"/>
    <lineage>
        <taxon>Eukaryota</taxon>
        <taxon>Fungi</taxon>
        <taxon>Dikarya</taxon>
        <taxon>Ascomycota</taxon>
        <taxon>Pezizomycotina</taxon>
        <taxon>Eurotiomycetes</taxon>
        <taxon>Eurotiomycetidae</taxon>
        <taxon>Eurotiales</taxon>
        <taxon>Aspergillaceae</taxon>
        <taxon>Aspergillus</taxon>
        <taxon>Aspergillus subgen. Nidulantes</taxon>
    </lineage>
</organism>
<dbReference type="Proteomes" id="UP001610444">
    <property type="component" value="Unassembled WGS sequence"/>
</dbReference>
<dbReference type="Gene3D" id="3.40.50.10810">
    <property type="entry name" value="Tandem AAA-ATPase domain"/>
    <property type="match status" value="1"/>
</dbReference>
<feature type="domain" description="Helicase C-terminal" evidence="6">
    <location>
        <begin position="812"/>
        <end position="955"/>
    </location>
</feature>
<dbReference type="InterPro" id="IPR050628">
    <property type="entry name" value="SNF2_RAD54_helicase_TF"/>
</dbReference>
<dbReference type="Gene3D" id="3.40.50.300">
    <property type="entry name" value="P-loop containing nucleotide triphosphate hydrolases"/>
    <property type="match status" value="1"/>
</dbReference>
<feature type="compositionally biased region" description="Basic and acidic residues" evidence="4">
    <location>
        <begin position="106"/>
        <end position="118"/>
    </location>
</feature>
<sequence length="955" mass="106698">MSSRSTPKRVLEVMDDGARSESDDSQPKRVRIGDSFVSGSSSESGTGTPCESFNLGILHDAMDIDDDGPRNGVLPYPQDSRFLMPPVHRPKLFAQDPFQSQVPQPREFEHEDRRDPRPSDASAVVCFGMLRDIKIRIDPVEDPQALRFDHIRDENGIFASLGLSIEDNRCDILCHDTYIATMNTKTQFALSSIGLGEQPKWTGVVPMQELQEKMMAAAESTSKGPSRITCTMGILVSGPRSIAQDLAKQLARHHLFLQNPVPIPPNLEYNNPQFLYLVGTPCPDRPILAPLLGIGTQGDAVTPGAIEDEEEECDSIRAVLDNFPQREFRRDIEIDSRIRATLESHQREAVDFIISREQTHACDRGKLWHFEGWNKGHPVYKHIITGALSPEPTDFCGGLLADDMGVGKTLSMIAGIVAGLGCNKPTSTDDKLNTKSGNPDPISVPSTLVIVPRALLLDGWIAEVEKHVLPGTLKCYKYHGPGRSISLSSPPAYDIILSTYATVVADFSSKGRESVLHKIHWHRVVLDEAHAVRNSSTKQFEAVNSLSASIRWCMTGTPIQNSVEDLASLVQFLRVPQLDSTAGFRKYILTRAKGSSRFRQPDERMLKPLLTAICLRRKMSTVFPALGGIPVRHTPRFSDEERRTYDELMQVYKRYRNAAVNKQGMGRRGNTILMRLLVRLRVFCNTGLRSVFLGEKNFELDPDERITMLQQSGQNICSVCNTEIFLLDGNECFDSQENSLPHARALKCEECARPTSDTDPQADAGDTQNDATLISDGAMEDIKIATAERQKLAGDITQTTQYSSKLDALLQDIQQHINEDKSIVFSCWKRSLDLVGQMFDEHGIVFCRVDGDAREKRRHAVLELFQRDNAVRVLLITIGTGAEGLNNLSVASRIHILEPQWNPSVEKQAIGRALRWGQGKNVFVVRYIMQETVEQDVKKRQKLKKGLSLKDREVR</sequence>
<dbReference type="PROSITE" id="PS51192">
    <property type="entry name" value="HELICASE_ATP_BIND_1"/>
    <property type="match status" value="1"/>
</dbReference>